<name>A0A838B277_9HYPH</name>
<sequence>MSGWLHTLPIAWMALVVFGATYIVAFILHQGIAALSVGSTARSFKALSPGMLPPLGIIFGLFVAFTAAQVWSDNDHANAAVNREASALRSVVVLASSFPGEPEARLRTLVRSYIEETTSQEWPLMAKSAATLTIIPPALNEALRTTLALTPSNPGQEIAQREITRWLEDAFEARRQRVLVSSAQVNPTKWACLILQAFCALLAIAVVHSDNRMASAIALGSFATGVAASVLLILAHDRPFTGEIAVSPQPLLQVMPEANAGGDG</sequence>
<organism evidence="2 3">
    <name type="scientific">Mesorhizobium neociceri</name>
    <dbReference type="NCBI Taxonomy" id="1307853"/>
    <lineage>
        <taxon>Bacteria</taxon>
        <taxon>Pseudomonadati</taxon>
        <taxon>Pseudomonadota</taxon>
        <taxon>Alphaproteobacteria</taxon>
        <taxon>Hyphomicrobiales</taxon>
        <taxon>Phyllobacteriaceae</taxon>
        <taxon>Mesorhizobium</taxon>
    </lineage>
</organism>
<accession>A0A838B277</accession>
<feature type="transmembrane region" description="Helical" evidence="1">
    <location>
        <begin position="52"/>
        <end position="71"/>
    </location>
</feature>
<feature type="transmembrane region" description="Helical" evidence="1">
    <location>
        <begin position="213"/>
        <end position="234"/>
    </location>
</feature>
<keyword evidence="1" id="KW-0812">Transmembrane</keyword>
<reference evidence="2 3" key="1">
    <citation type="submission" date="2020-07" db="EMBL/GenBank/DDBJ databases">
        <title>Definition of the novel symbiovar canariense within Mesorhizobium novociceri, a new species of genus Mesorhizobium nodulating Cicer canariense in the Caldera de Taburiente National Park (La Palma, Canary Islands).</title>
        <authorList>
            <person name="Leon-Barrios M."/>
            <person name="Perez-Yepez J."/>
            <person name="Flores-Felix J.D."/>
            <person name="Ramirez-Baena M.H."/>
            <person name="Pulido-Suarez L."/>
            <person name="Igual J.M."/>
            <person name="Velazquez E."/>
            <person name="Peix A."/>
        </authorList>
    </citation>
    <scope>NUCLEOTIDE SEQUENCE [LARGE SCALE GENOMIC DNA]</scope>
    <source>
        <strain evidence="2 3">CCANP35</strain>
    </source>
</reference>
<dbReference type="Proteomes" id="UP000558284">
    <property type="component" value="Unassembled WGS sequence"/>
</dbReference>
<dbReference type="Pfam" id="PF14023">
    <property type="entry name" value="Bestrophin-like"/>
    <property type="match status" value="1"/>
</dbReference>
<comment type="caution">
    <text evidence="2">The sequence shown here is derived from an EMBL/GenBank/DDBJ whole genome shotgun (WGS) entry which is preliminary data.</text>
</comment>
<protein>
    <submittedName>
        <fullName evidence="2">DUF4239 domain-containing protein</fullName>
    </submittedName>
</protein>
<feature type="transmembrane region" description="Helical" evidence="1">
    <location>
        <begin position="190"/>
        <end position="207"/>
    </location>
</feature>
<dbReference type="InterPro" id="IPR025333">
    <property type="entry name" value="DUF4239"/>
</dbReference>
<keyword evidence="1" id="KW-1133">Transmembrane helix</keyword>
<feature type="transmembrane region" description="Helical" evidence="1">
    <location>
        <begin position="12"/>
        <end position="32"/>
    </location>
</feature>
<dbReference type="EMBL" id="JACDTY010000004">
    <property type="protein sequence ID" value="MBA1140938.1"/>
    <property type="molecule type" value="Genomic_DNA"/>
</dbReference>
<proteinExistence type="predicted"/>
<gene>
    <name evidence="2" type="ORF">H0241_11805</name>
</gene>
<evidence type="ECO:0000256" key="1">
    <source>
        <dbReference type="SAM" id="Phobius"/>
    </source>
</evidence>
<evidence type="ECO:0000313" key="2">
    <source>
        <dbReference type="EMBL" id="MBA1140938.1"/>
    </source>
</evidence>
<keyword evidence="1" id="KW-0472">Membrane</keyword>
<evidence type="ECO:0000313" key="3">
    <source>
        <dbReference type="Proteomes" id="UP000558284"/>
    </source>
</evidence>
<keyword evidence="3" id="KW-1185">Reference proteome</keyword>
<dbReference type="AlphaFoldDB" id="A0A838B277"/>